<protein>
    <recommendedName>
        <fullName evidence="2">G-patch domain-containing protein</fullName>
    </recommendedName>
</protein>
<dbReference type="EMBL" id="LN890948">
    <property type="protein sequence ID" value="CUS15384.1"/>
    <property type="molecule type" value="Genomic_DNA"/>
</dbReference>
<evidence type="ECO:0000259" key="2">
    <source>
        <dbReference type="PROSITE" id="PS50174"/>
    </source>
</evidence>
<evidence type="ECO:0000313" key="3">
    <source>
        <dbReference type="EMBL" id="CUS15384.1"/>
    </source>
</evidence>
<dbReference type="PROSITE" id="PS50174">
    <property type="entry name" value="G_PATCH"/>
    <property type="match status" value="1"/>
</dbReference>
<dbReference type="GO" id="GO:0003676">
    <property type="term" value="F:nucleic acid binding"/>
    <property type="evidence" value="ECO:0007669"/>
    <property type="project" value="InterPro"/>
</dbReference>
<accession>A0A292Q7K0</accession>
<dbReference type="PANTHER" id="PTHR20923:SF1">
    <property type="entry name" value="G PATCH DOMAIN AND ANKYRIN REPEAT-CONTAINING PROTEIN 1"/>
    <property type="match status" value="1"/>
</dbReference>
<feature type="region of interest" description="Disordered" evidence="1">
    <location>
        <begin position="59"/>
        <end position="129"/>
    </location>
</feature>
<name>A0A292Q7K0_9PEZI</name>
<dbReference type="Pfam" id="PF01585">
    <property type="entry name" value="G-patch"/>
    <property type="match status" value="1"/>
</dbReference>
<proteinExistence type="predicted"/>
<feature type="compositionally biased region" description="Basic and acidic residues" evidence="1">
    <location>
        <begin position="168"/>
        <end position="179"/>
    </location>
</feature>
<dbReference type="InterPro" id="IPR039146">
    <property type="entry name" value="GPANK1"/>
</dbReference>
<dbReference type="SMART" id="SM00443">
    <property type="entry name" value="G_patch"/>
    <property type="match status" value="1"/>
</dbReference>
<dbReference type="Proteomes" id="UP001412239">
    <property type="component" value="Unassembled WGS sequence"/>
</dbReference>
<dbReference type="AlphaFoldDB" id="A0A292Q7K0"/>
<gene>
    <name evidence="3" type="ORF">GSTUAT00000641001</name>
</gene>
<dbReference type="PANTHER" id="PTHR20923">
    <property type="entry name" value="BAT4 PROTEIN-RELATED"/>
    <property type="match status" value="1"/>
</dbReference>
<organism evidence="3 4">
    <name type="scientific">Tuber aestivum</name>
    <name type="common">summer truffle</name>
    <dbReference type="NCBI Taxonomy" id="59557"/>
    <lineage>
        <taxon>Eukaryota</taxon>
        <taxon>Fungi</taxon>
        <taxon>Dikarya</taxon>
        <taxon>Ascomycota</taxon>
        <taxon>Pezizomycotina</taxon>
        <taxon>Pezizomycetes</taxon>
        <taxon>Pezizales</taxon>
        <taxon>Tuberaceae</taxon>
        <taxon>Tuber</taxon>
    </lineage>
</organism>
<keyword evidence="4" id="KW-1185">Reference proteome</keyword>
<sequence>MRRIERGAHRLQKQPLAREINSIDDFHHSFISTGLIPSQVLPIGRQFPRELKEDLGQIKPGAAQGPMSTTPGDHPQATEASSPPDPAIHTPMRKPRSPKMPSKVRRLDLRGRFRRSNSQRGSLDSFPYANGDCEIPSPVRISPNLTPPLRSYLREPAIRFVKGKALEAKREAKAPDEKKRKSTSPDGECFVSSDEDESGGVLLKFYSPIRASINSLAPDSESEFEHSLVPGLASVKLGSNKSDTASGVGTPGKDTGNSDPNGNLTNDFGSHQHLPTPATFGGLGFYPDDAGDHVSGNSTQITHARAAKPTNRTELFQGMDNLKVSKEFSSTVREKYAPRSAFGADDAERGYAEFNGLPEDFSLSVDSPSNVRPPRNQKIRYRRARTYREGDIIAGTDTSILSETSMGFRAMERLGFEKGKGLGRNSDGIAEPIPITVKVGRRGLGYSPGSPIHPDPTGNDSAGTRMADEPAFLQSGTNIPLMPYNHEEDLLINPETLYSVDSYLARNRTRGKLTLLLRNYCNRGELLDEHHAREVFRACMQHMDKVPGGKFSATQVEAIFRRKLHQFINTLDRANTRSDIWGLGGCSGLARD</sequence>
<reference evidence="3" key="1">
    <citation type="submission" date="2015-10" db="EMBL/GenBank/DDBJ databases">
        <authorList>
            <person name="Regsiter A."/>
            <person name="william w."/>
        </authorList>
    </citation>
    <scope>NUCLEOTIDE SEQUENCE</scope>
    <source>
        <strain evidence="3">Montdore</strain>
    </source>
</reference>
<feature type="domain" description="G-patch" evidence="2">
    <location>
        <begin position="403"/>
        <end position="449"/>
    </location>
</feature>
<evidence type="ECO:0000256" key="1">
    <source>
        <dbReference type="SAM" id="MobiDB-lite"/>
    </source>
</evidence>
<evidence type="ECO:0000313" key="4">
    <source>
        <dbReference type="Proteomes" id="UP001412239"/>
    </source>
</evidence>
<feature type="region of interest" description="Disordered" evidence="1">
    <location>
        <begin position="168"/>
        <end position="193"/>
    </location>
</feature>
<dbReference type="InterPro" id="IPR000467">
    <property type="entry name" value="G_patch_dom"/>
</dbReference>
<feature type="region of interest" description="Disordered" evidence="1">
    <location>
        <begin position="237"/>
        <end position="264"/>
    </location>
</feature>
<feature type="compositionally biased region" description="Polar residues" evidence="1">
    <location>
        <begin position="237"/>
        <end position="247"/>
    </location>
</feature>
<feature type="compositionally biased region" description="Polar residues" evidence="1">
    <location>
        <begin position="255"/>
        <end position="264"/>
    </location>
</feature>